<organism evidence="1">
    <name type="scientific">Arundo donax</name>
    <name type="common">Giant reed</name>
    <name type="synonym">Donax arundinaceus</name>
    <dbReference type="NCBI Taxonomy" id="35708"/>
    <lineage>
        <taxon>Eukaryota</taxon>
        <taxon>Viridiplantae</taxon>
        <taxon>Streptophyta</taxon>
        <taxon>Embryophyta</taxon>
        <taxon>Tracheophyta</taxon>
        <taxon>Spermatophyta</taxon>
        <taxon>Magnoliopsida</taxon>
        <taxon>Liliopsida</taxon>
        <taxon>Poales</taxon>
        <taxon>Poaceae</taxon>
        <taxon>PACMAD clade</taxon>
        <taxon>Arundinoideae</taxon>
        <taxon>Arundineae</taxon>
        <taxon>Arundo</taxon>
    </lineage>
</organism>
<sequence length="57" mass="6098">MSAGLTTGLPNKSAWICMRRLLTVAPPSTRNRNSPSALFTSPASPASLCMELRTSFT</sequence>
<accession>A0A0A9BZL9</accession>
<protein>
    <submittedName>
        <fullName evidence="1">Pco095943</fullName>
    </submittedName>
</protein>
<evidence type="ECO:0000313" key="1">
    <source>
        <dbReference type="EMBL" id="JAD67623.1"/>
    </source>
</evidence>
<dbReference type="EMBL" id="GBRH01230272">
    <property type="protein sequence ID" value="JAD67623.1"/>
    <property type="molecule type" value="Transcribed_RNA"/>
</dbReference>
<reference evidence="1" key="2">
    <citation type="journal article" date="2015" name="Data Brief">
        <title>Shoot transcriptome of the giant reed, Arundo donax.</title>
        <authorList>
            <person name="Barrero R.A."/>
            <person name="Guerrero F.D."/>
            <person name="Moolhuijzen P."/>
            <person name="Goolsby J.A."/>
            <person name="Tidwell J."/>
            <person name="Bellgard S.E."/>
            <person name="Bellgard M.I."/>
        </authorList>
    </citation>
    <scope>NUCLEOTIDE SEQUENCE</scope>
    <source>
        <tissue evidence="1">Shoot tissue taken approximately 20 cm above the soil surface</tissue>
    </source>
</reference>
<proteinExistence type="predicted"/>
<name>A0A0A9BZL9_ARUDO</name>
<dbReference type="AlphaFoldDB" id="A0A0A9BZL9"/>
<reference evidence="1" key="1">
    <citation type="submission" date="2014-09" db="EMBL/GenBank/DDBJ databases">
        <authorList>
            <person name="Magalhaes I.L.F."/>
            <person name="Oliveira U."/>
            <person name="Santos F.R."/>
            <person name="Vidigal T.H.D.A."/>
            <person name="Brescovit A.D."/>
            <person name="Santos A.J."/>
        </authorList>
    </citation>
    <scope>NUCLEOTIDE SEQUENCE</scope>
    <source>
        <tissue evidence="1">Shoot tissue taken approximately 20 cm above the soil surface</tissue>
    </source>
</reference>